<dbReference type="AlphaFoldDB" id="A0A7S3BF14"/>
<dbReference type="InterPro" id="IPR036883">
    <property type="entry name" value="PDCD5-like_sf"/>
</dbReference>
<dbReference type="Gene3D" id="1.10.8.140">
    <property type="entry name" value="PDCD5-like"/>
    <property type="match status" value="1"/>
</dbReference>
<evidence type="ECO:0008006" key="4">
    <source>
        <dbReference type="Google" id="ProtNLM"/>
    </source>
</evidence>
<protein>
    <recommendedName>
        <fullName evidence="4">Programmed cell death protein 5</fullName>
    </recommendedName>
</protein>
<dbReference type="Pfam" id="PF01984">
    <property type="entry name" value="dsDNA_bind"/>
    <property type="match status" value="1"/>
</dbReference>
<organism evidence="3">
    <name type="scientific">Prasinoderma singulare</name>
    <dbReference type="NCBI Taxonomy" id="676789"/>
    <lineage>
        <taxon>Eukaryota</taxon>
        <taxon>Viridiplantae</taxon>
        <taxon>Prasinodermophyta</taxon>
        <taxon>Prasinodermophyceae</taxon>
        <taxon>Prasinodermales</taxon>
        <taxon>Prasinodermaceae</taxon>
        <taxon>Prasinoderma</taxon>
    </lineage>
</organism>
<proteinExistence type="inferred from homology"/>
<dbReference type="GO" id="GO:0005829">
    <property type="term" value="C:cytosol"/>
    <property type="evidence" value="ECO:0007669"/>
    <property type="project" value="TreeGrafter"/>
</dbReference>
<reference evidence="3" key="1">
    <citation type="submission" date="2021-01" db="EMBL/GenBank/DDBJ databases">
        <authorList>
            <person name="Corre E."/>
            <person name="Pelletier E."/>
            <person name="Niang G."/>
            <person name="Scheremetjew M."/>
            <person name="Finn R."/>
            <person name="Kale V."/>
            <person name="Holt S."/>
            <person name="Cochrane G."/>
            <person name="Meng A."/>
            <person name="Brown T."/>
            <person name="Cohen L."/>
        </authorList>
    </citation>
    <scope>NUCLEOTIDE SEQUENCE</scope>
    <source>
        <strain evidence="3">RCC927</strain>
    </source>
</reference>
<evidence type="ECO:0000256" key="1">
    <source>
        <dbReference type="ARBA" id="ARBA00010490"/>
    </source>
</evidence>
<feature type="region of interest" description="Disordered" evidence="2">
    <location>
        <begin position="1"/>
        <end position="30"/>
    </location>
</feature>
<evidence type="ECO:0000256" key="2">
    <source>
        <dbReference type="SAM" id="MobiDB-lite"/>
    </source>
</evidence>
<dbReference type="PANTHER" id="PTHR10840">
    <property type="entry name" value="PROGRAMMED CELL DEATH PROTEIN 5"/>
    <property type="match status" value="1"/>
</dbReference>
<name>A0A7S3BF14_9VIRI</name>
<gene>
    <name evidence="3" type="ORF">PSIN1315_LOCUS4392</name>
</gene>
<comment type="similarity">
    <text evidence="1">Belongs to the PDCD5 family.</text>
</comment>
<dbReference type="GO" id="GO:0003677">
    <property type="term" value="F:DNA binding"/>
    <property type="evidence" value="ECO:0007669"/>
    <property type="project" value="InterPro"/>
</dbReference>
<dbReference type="GO" id="GO:0005634">
    <property type="term" value="C:nucleus"/>
    <property type="evidence" value="ECO:0007669"/>
    <property type="project" value="TreeGrafter"/>
</dbReference>
<sequence>MEGIDPSQLQQMGGGDPNAAAKAAEQKAAQEEQRAALLAGVLKPEARERLARIALVKPDKARGVEEFIMQQAARGQITEKISEDRLISMVENFGGAAAKPKATTTFRRRNIMDDDEW</sequence>
<evidence type="ECO:0000313" key="3">
    <source>
        <dbReference type="EMBL" id="CAE0133308.1"/>
    </source>
</evidence>
<dbReference type="PANTHER" id="PTHR10840:SF0">
    <property type="entry name" value="PROGRAMMED CELL DEATH PROTEIN 5"/>
    <property type="match status" value="1"/>
</dbReference>
<accession>A0A7S3BF14</accession>
<dbReference type="PIRSF" id="PIRSF015730">
    <property type="entry name" value="TFAR19"/>
    <property type="match status" value="1"/>
</dbReference>
<dbReference type="InterPro" id="IPR002836">
    <property type="entry name" value="PDCD5-like"/>
</dbReference>
<dbReference type="SUPFAM" id="SSF46950">
    <property type="entry name" value="Double-stranded DNA-binding domain"/>
    <property type="match status" value="1"/>
</dbReference>
<dbReference type="EMBL" id="HBHY01006815">
    <property type="protein sequence ID" value="CAE0133308.1"/>
    <property type="molecule type" value="Transcribed_RNA"/>
</dbReference>